<evidence type="ECO:0000313" key="1">
    <source>
        <dbReference type="EMBL" id="ANB77409.1"/>
    </source>
</evidence>
<dbReference type="AlphaFoldDB" id="A0A160FVL5"/>
<name>A0A160FVL5_9BURK</name>
<dbReference type="InterPro" id="IPR053714">
    <property type="entry name" value="Iso_Racemase_Enz_sf"/>
</dbReference>
<reference evidence="1 2" key="1">
    <citation type="journal article" date="2016" name="Gene">
        <title>PacBio SMRT assembly of a complex multi-replicon genome reveals chlorocatechol degradative operon in a region of genome plasticity.</title>
        <authorList>
            <person name="Ricker N."/>
            <person name="Shen S.Y."/>
            <person name="Goordial J."/>
            <person name="Jin S."/>
            <person name="Fulthorpe R.R."/>
        </authorList>
    </citation>
    <scope>NUCLEOTIDE SEQUENCE [LARGE SCALE GENOMIC DNA]</scope>
    <source>
        <strain evidence="1 2">OLGA172</strain>
    </source>
</reference>
<dbReference type="EMBL" id="CP014579">
    <property type="protein sequence ID" value="ANB77409.1"/>
    <property type="molecule type" value="Genomic_DNA"/>
</dbReference>
<dbReference type="Pfam" id="PF17645">
    <property type="entry name" value="Amdase"/>
    <property type="match status" value="1"/>
</dbReference>
<evidence type="ECO:0000313" key="2">
    <source>
        <dbReference type="Proteomes" id="UP000076852"/>
    </source>
</evidence>
<dbReference type="PIRSF" id="PIRSF015736">
    <property type="entry name" value="MI"/>
    <property type="match status" value="1"/>
</dbReference>
<sequence length="209" mass="23189">MPSGVSLHTTRLPLTGSGSSQLLSMASEVEQGALLLKDTQPNLIVFHCTAVSTWEPEMDSRLCERIERATGIPAITTAKSLISAFKNFRAKKIVLLSPYIDEINRREINFLAHHQIEVLEFHGLGIQGPQEMHAVAPEVWLDLARTARRDDADAYFLSCTAIRSIEVVDELERELGRPVLTSNQTMAWHALRNVGVDEKITGAGKLFTI</sequence>
<dbReference type="Proteomes" id="UP000076852">
    <property type="component" value="Chromosome 2"/>
</dbReference>
<gene>
    <name evidence="1" type="ORF">AYM40_21290</name>
</gene>
<protein>
    <recommendedName>
        <fullName evidence="3">Arylmalonate decarboxylase</fullName>
    </recommendedName>
</protein>
<organism evidence="1 2">
    <name type="scientific">Paraburkholderia phytofirmans OLGA172</name>
    <dbReference type="NCBI Taxonomy" id="1417228"/>
    <lineage>
        <taxon>Bacteria</taxon>
        <taxon>Pseudomonadati</taxon>
        <taxon>Pseudomonadota</taxon>
        <taxon>Betaproteobacteria</taxon>
        <taxon>Burkholderiales</taxon>
        <taxon>Burkholderiaceae</taxon>
        <taxon>Paraburkholderia</taxon>
    </lineage>
</organism>
<evidence type="ECO:0008006" key="3">
    <source>
        <dbReference type="Google" id="ProtNLM"/>
    </source>
</evidence>
<dbReference type="STRING" id="1804984.AYM40_21290"/>
<dbReference type="PANTHER" id="PTHR40267">
    <property type="entry name" value="BLR3294 PROTEIN"/>
    <property type="match status" value="1"/>
</dbReference>
<dbReference type="KEGG" id="buz:AYM40_21290"/>
<dbReference type="Gene3D" id="3.40.50.12500">
    <property type="match status" value="1"/>
</dbReference>
<accession>A0A160FVL5</accession>
<keyword evidence="2" id="KW-1185">Reference proteome</keyword>
<dbReference type="PANTHER" id="PTHR40267:SF1">
    <property type="entry name" value="BLR3294 PROTEIN"/>
    <property type="match status" value="1"/>
</dbReference>
<dbReference type="InterPro" id="IPR026286">
    <property type="entry name" value="MaiA/AMDase"/>
</dbReference>
<proteinExistence type="predicted"/>